<name>A0A8H3BD88_9AGAM</name>
<dbReference type="Gene3D" id="3.40.198.10">
    <property type="entry name" value="Delta-endotoxin CytB-like"/>
    <property type="match status" value="1"/>
</dbReference>
<evidence type="ECO:0000256" key="1">
    <source>
        <dbReference type="SAM" id="MobiDB-lite"/>
    </source>
</evidence>
<comment type="caution">
    <text evidence="2">The sequence shown here is derived from an EMBL/GenBank/DDBJ whole genome shotgun (WGS) entry which is preliminary data.</text>
</comment>
<dbReference type="Proteomes" id="UP000663853">
    <property type="component" value="Unassembled WGS sequence"/>
</dbReference>
<accession>A0A8H3BD88</accession>
<dbReference type="InterPro" id="IPR035918">
    <property type="entry name" value="CytB_endotoxin-like_sf"/>
</dbReference>
<dbReference type="EMBL" id="CAJMXA010001166">
    <property type="protein sequence ID" value="CAE6453680.1"/>
    <property type="molecule type" value="Genomic_DNA"/>
</dbReference>
<evidence type="ECO:0000313" key="2">
    <source>
        <dbReference type="EMBL" id="CAE6453680.1"/>
    </source>
</evidence>
<feature type="region of interest" description="Disordered" evidence="1">
    <location>
        <begin position="252"/>
        <end position="295"/>
    </location>
</feature>
<proteinExistence type="predicted"/>
<reference evidence="2" key="1">
    <citation type="submission" date="2021-01" db="EMBL/GenBank/DDBJ databases">
        <authorList>
            <person name="Kaushik A."/>
        </authorList>
    </citation>
    <scope>NUCLEOTIDE SEQUENCE</scope>
    <source>
        <strain evidence="2">AG6-10EEA</strain>
    </source>
</reference>
<feature type="compositionally biased region" description="Basic and acidic residues" evidence="1">
    <location>
        <begin position="275"/>
        <end position="285"/>
    </location>
</feature>
<protein>
    <submittedName>
        <fullName evidence="2">Uncharacterized protein</fullName>
    </submittedName>
</protein>
<feature type="compositionally biased region" description="Polar residues" evidence="1">
    <location>
        <begin position="256"/>
        <end position="271"/>
    </location>
</feature>
<dbReference type="AlphaFoldDB" id="A0A8H3BD88"/>
<sequence length="295" mass="32821">MSDQNNSTGNAGGRFFQLDQVPPRFYSPCQQLNQFAAPYFHADSEDRYFDWENFKRVIDRQPASDLALNLFDNTTFHLPITDASLVAQEITRYLSIVYFATIDQVPILRAIEKVIQSRKASNTKGIDAPHIGSPVQKPSSAFIFATILDPSASGSDFHAMLTSIHFSVRVATKSQWWGLQSMTSSTFAARITGMRLVVNLGFQAPPHYSDLPPAYTEIAPQKQKCRGCGKISLKLSALRPWWTWTSESLLPPPQAPQSELPDTTVKLSQGNPKAGPDESLEKAGDDYQLPWELGL</sequence>
<evidence type="ECO:0000313" key="3">
    <source>
        <dbReference type="Proteomes" id="UP000663853"/>
    </source>
</evidence>
<gene>
    <name evidence="2" type="ORF">RDB_LOCUS52298</name>
</gene>
<dbReference type="SUPFAM" id="SSF55676">
    <property type="entry name" value="CytB endotoxin-like"/>
    <property type="match status" value="1"/>
</dbReference>
<organism evidence="2 3">
    <name type="scientific">Rhizoctonia solani</name>
    <dbReference type="NCBI Taxonomy" id="456999"/>
    <lineage>
        <taxon>Eukaryota</taxon>
        <taxon>Fungi</taxon>
        <taxon>Dikarya</taxon>
        <taxon>Basidiomycota</taxon>
        <taxon>Agaricomycotina</taxon>
        <taxon>Agaricomycetes</taxon>
        <taxon>Cantharellales</taxon>
        <taxon>Ceratobasidiaceae</taxon>
        <taxon>Rhizoctonia</taxon>
    </lineage>
</organism>